<comment type="caution">
    <text evidence="2">The sequence shown here is derived from an EMBL/GenBank/DDBJ whole genome shotgun (WGS) entry which is preliminary data.</text>
</comment>
<dbReference type="InterPro" id="IPR009444">
    <property type="entry name" value="Conjugal_tfr_TraD_a-type"/>
</dbReference>
<proteinExistence type="predicted"/>
<feature type="region of interest" description="Disordered" evidence="1">
    <location>
        <begin position="76"/>
        <end position="107"/>
    </location>
</feature>
<keyword evidence="3" id="KW-1185">Reference proteome</keyword>
<dbReference type="Proteomes" id="UP001427805">
    <property type="component" value="Unassembled WGS sequence"/>
</dbReference>
<accession>A0ABV0BBK3</accession>
<reference evidence="2 3" key="1">
    <citation type="submission" date="2024-05" db="EMBL/GenBank/DDBJ databases">
        <title>Sphingomonas sp. HF-S3 16S ribosomal RNA gene Genome sequencing and assembly.</title>
        <authorList>
            <person name="Lee H."/>
        </authorList>
    </citation>
    <scope>NUCLEOTIDE SEQUENCE [LARGE SCALE GENOMIC DNA]</scope>
    <source>
        <strain evidence="2 3">HF-S3</strain>
    </source>
</reference>
<protein>
    <submittedName>
        <fullName evidence="2">Conjugal transfer protein TraD</fullName>
    </submittedName>
</protein>
<gene>
    <name evidence="2" type="ORF">TPR58_14480</name>
</gene>
<name>A0ABV0BBK3_9SPHN</name>
<dbReference type="Pfam" id="PF06412">
    <property type="entry name" value="TraD"/>
    <property type="match status" value="1"/>
</dbReference>
<evidence type="ECO:0000256" key="1">
    <source>
        <dbReference type="SAM" id="MobiDB-lite"/>
    </source>
</evidence>
<evidence type="ECO:0000313" key="2">
    <source>
        <dbReference type="EMBL" id="MEN3748378.1"/>
    </source>
</evidence>
<evidence type="ECO:0000313" key="3">
    <source>
        <dbReference type="Proteomes" id="UP001427805"/>
    </source>
</evidence>
<dbReference type="RefSeq" id="WP_346247399.1">
    <property type="nucleotide sequence ID" value="NZ_JBDIZK010000008.1"/>
</dbReference>
<sequence length="107" mass="11109">MRKPRDYDSELQALSDKARQLKGRKLQQLGELVIATGADTLPVEQLAGALLAAVEAKEAATKEGWRKRGAAFFRGARPAGQGAGNDAQPGATNAGGAQPHAGCNRAS</sequence>
<dbReference type="EMBL" id="JBDIZK010000008">
    <property type="protein sequence ID" value="MEN3748378.1"/>
    <property type="molecule type" value="Genomic_DNA"/>
</dbReference>
<organism evidence="2 3">
    <name type="scientific">Sphingomonas rustica</name>
    <dbReference type="NCBI Taxonomy" id="3103142"/>
    <lineage>
        <taxon>Bacteria</taxon>
        <taxon>Pseudomonadati</taxon>
        <taxon>Pseudomonadota</taxon>
        <taxon>Alphaproteobacteria</taxon>
        <taxon>Sphingomonadales</taxon>
        <taxon>Sphingomonadaceae</taxon>
        <taxon>Sphingomonas</taxon>
    </lineage>
</organism>